<accession>A0A382RG07</accession>
<reference evidence="2" key="1">
    <citation type="submission" date="2018-05" db="EMBL/GenBank/DDBJ databases">
        <authorList>
            <person name="Lanie J.A."/>
            <person name="Ng W.-L."/>
            <person name="Kazmierczak K.M."/>
            <person name="Andrzejewski T.M."/>
            <person name="Davidsen T.M."/>
            <person name="Wayne K.J."/>
            <person name="Tettelin H."/>
            <person name="Glass J.I."/>
            <person name="Rusch D."/>
            <person name="Podicherti R."/>
            <person name="Tsui H.-C.T."/>
            <person name="Winkler M.E."/>
        </authorList>
    </citation>
    <scope>NUCLEOTIDE SEQUENCE</scope>
</reference>
<sequence>ERRRTNKICTGLQLQPLPERRTAHMECERDRHRDRRPQRVTGKNQDLDGAVAAEKVGRRGDEQLGVRQPAQACRTAPGSRDAKRFAAVRV</sequence>
<protein>
    <submittedName>
        <fullName evidence="2">Uncharacterized protein</fullName>
    </submittedName>
</protein>
<organism evidence="2">
    <name type="scientific">marine metagenome</name>
    <dbReference type="NCBI Taxonomy" id="408172"/>
    <lineage>
        <taxon>unclassified sequences</taxon>
        <taxon>metagenomes</taxon>
        <taxon>ecological metagenomes</taxon>
    </lineage>
</organism>
<proteinExistence type="predicted"/>
<gene>
    <name evidence="2" type="ORF">METZ01_LOCUS349477</name>
</gene>
<feature type="compositionally biased region" description="Basic and acidic residues" evidence="1">
    <location>
        <begin position="20"/>
        <end position="31"/>
    </location>
</feature>
<dbReference type="AlphaFoldDB" id="A0A382RG07"/>
<name>A0A382RG07_9ZZZZ</name>
<feature type="non-terminal residue" evidence="2">
    <location>
        <position position="1"/>
    </location>
</feature>
<evidence type="ECO:0000256" key="1">
    <source>
        <dbReference type="SAM" id="MobiDB-lite"/>
    </source>
</evidence>
<feature type="region of interest" description="Disordered" evidence="1">
    <location>
        <begin position="20"/>
        <end position="90"/>
    </location>
</feature>
<evidence type="ECO:0000313" key="2">
    <source>
        <dbReference type="EMBL" id="SVC96623.1"/>
    </source>
</evidence>
<dbReference type="EMBL" id="UINC01121453">
    <property type="protein sequence ID" value="SVC96623.1"/>
    <property type="molecule type" value="Genomic_DNA"/>
</dbReference>
<feature type="non-terminal residue" evidence="2">
    <location>
        <position position="90"/>
    </location>
</feature>
<feature type="compositionally biased region" description="Basic and acidic residues" evidence="1">
    <location>
        <begin position="55"/>
        <end position="64"/>
    </location>
</feature>